<keyword evidence="2" id="KW-1185">Reference proteome</keyword>
<dbReference type="Gene3D" id="1.20.150.30">
    <property type="entry name" value="Zincin-like metallopeptidase, N-terminal domain"/>
    <property type="match status" value="1"/>
</dbReference>
<dbReference type="InterPro" id="IPR018766">
    <property type="entry name" value="Zinicin_2"/>
</dbReference>
<keyword evidence="1" id="KW-0378">Hydrolase</keyword>
<dbReference type="PANTHER" id="PTHR39420">
    <property type="match status" value="1"/>
</dbReference>
<evidence type="ECO:0000313" key="2">
    <source>
        <dbReference type="Proteomes" id="UP000318297"/>
    </source>
</evidence>
<dbReference type="AlphaFoldDB" id="A0A561E2W2"/>
<gene>
    <name evidence="1" type="ORF">BKA23_2300</name>
</gene>
<dbReference type="GO" id="GO:0016787">
    <property type="term" value="F:hydrolase activity"/>
    <property type="evidence" value="ECO:0007669"/>
    <property type="project" value="UniProtKB-KW"/>
</dbReference>
<dbReference type="Proteomes" id="UP000318297">
    <property type="component" value="Unassembled WGS sequence"/>
</dbReference>
<protein>
    <submittedName>
        <fullName evidence="1">Putative hydrolase/coenzyme F420 biosynthesis associated uncharacterized protein</fullName>
    </submittedName>
</protein>
<dbReference type="SUPFAM" id="SSF55486">
    <property type="entry name" value="Metalloproteases ('zincins'), catalytic domain"/>
    <property type="match status" value="1"/>
</dbReference>
<dbReference type="NCBIfam" id="TIGR03624">
    <property type="entry name" value="putative hydrolase"/>
    <property type="match status" value="1"/>
</dbReference>
<comment type="caution">
    <text evidence="1">The sequence shown here is derived from an EMBL/GenBank/DDBJ whole genome shotgun (WGS) entry which is preliminary data.</text>
</comment>
<reference evidence="1 2" key="1">
    <citation type="submission" date="2019-06" db="EMBL/GenBank/DDBJ databases">
        <title>Sequencing the genomes of 1000 actinobacteria strains.</title>
        <authorList>
            <person name="Klenk H.-P."/>
        </authorList>
    </citation>
    <scope>NUCLEOTIDE SEQUENCE [LARGE SCALE GENOMIC DNA]</scope>
    <source>
        <strain evidence="1 2">DSM 19560</strain>
    </source>
</reference>
<organism evidence="1 2">
    <name type="scientific">Rudaeicoccus suwonensis</name>
    <dbReference type="NCBI Taxonomy" id="657409"/>
    <lineage>
        <taxon>Bacteria</taxon>
        <taxon>Bacillati</taxon>
        <taxon>Actinomycetota</taxon>
        <taxon>Actinomycetes</taxon>
        <taxon>Micrococcales</taxon>
        <taxon>Dermacoccaceae</taxon>
        <taxon>Rudaeicoccus</taxon>
    </lineage>
</organism>
<dbReference type="RefSeq" id="WP_145228697.1">
    <property type="nucleotide sequence ID" value="NZ_VIVQ01000002.1"/>
</dbReference>
<dbReference type="EMBL" id="VIVQ01000002">
    <property type="protein sequence ID" value="TWE09955.1"/>
    <property type="molecule type" value="Genomic_DNA"/>
</dbReference>
<evidence type="ECO:0000313" key="1">
    <source>
        <dbReference type="EMBL" id="TWE09955.1"/>
    </source>
</evidence>
<accession>A0A561E2W2</accession>
<dbReference type="NCBIfam" id="TIGR03883">
    <property type="entry name" value="DUF2342_F420"/>
    <property type="match status" value="1"/>
</dbReference>
<dbReference type="InterPro" id="IPR042271">
    <property type="entry name" value="Zinicin_2_N"/>
</dbReference>
<dbReference type="PANTHER" id="PTHR39420:SF1">
    <property type="entry name" value="HYDROLASE"/>
    <property type="match status" value="1"/>
</dbReference>
<dbReference type="InterPro" id="IPR022454">
    <property type="entry name" value="CHP03883_F420-assoc"/>
</dbReference>
<dbReference type="Pfam" id="PF10103">
    <property type="entry name" value="Zincin_2"/>
    <property type="match status" value="1"/>
</dbReference>
<proteinExistence type="predicted"/>
<dbReference type="OrthoDB" id="142939at2"/>
<name>A0A561E2W2_9MICO</name>
<sequence length="347" mass="37657">MSELYVDWTLAKRAARRLVADGPEITATEAADAVENLREAAMTAQGPVAETSRMDASVGPDSPVRVVDRGAWIDLNVDSMADLLGPVVDKITAKKQAGPRARAVGAKITGAETGGLMAFVATKVLGQFDLAPQGQPSLLLIAPNIVAAERELQVSPRDFRLWVCLHEEAHRVQFTAVPWLREHLIERSRQLVVDLVPDPAALQERMQNVVKALPSAVREGGGGLSDLVVTPQQRAEIADLTAVMSLLEGHADVVMDDVGPQVVPTVTEIRARFNERRRGAGSLDRVIRRLLGFEAKMRQYRDGAAFCRAVQEQVGVDGFNAIWSSPQTLPTAAEIEAPHKWVARVHG</sequence>